<sequence length="308" mass="34332">MSTETVTQTAPTVEKIEAPSTATSEDLSNRIYLGNLPNKVTEDQIKTFLEGFTVERVTIPRTRNRFFSKKRNNTFAFVSLASKEEAEKAVSTMNGNTLDTRTIIVKVANPEKTEKKEKTPNKRALRKLKKPASKAESETSESTATTESKESAESSTPATSTSTPKKKSSKKQTKRERVPEDISHTDTIFVSNIPYNTTNEKLAEHFKELDPVWGFVVTTMKRSKASDRYIKFVYGFVKFKDTESQQKAIAEYADKSLDDRKLRISAVRERKANEEDQAEAEAEAESNTEAEPEKAEAAPAAAAAKTEA</sequence>
<evidence type="ECO:0000256" key="3">
    <source>
        <dbReference type="ARBA" id="ARBA00022884"/>
    </source>
</evidence>
<dbReference type="PANTHER" id="PTHR48039">
    <property type="entry name" value="RNA-BINDING MOTIF PROTEIN 14B"/>
    <property type="match status" value="1"/>
</dbReference>
<dbReference type="InterPro" id="IPR051945">
    <property type="entry name" value="RRM_MRD1_RNA_proc_ribogen"/>
</dbReference>
<proteinExistence type="predicted"/>
<name>A0A5E8BHN8_9ASCO</name>
<feature type="compositionally biased region" description="Basic residues" evidence="6">
    <location>
        <begin position="121"/>
        <end position="132"/>
    </location>
</feature>
<comment type="subcellular location">
    <subcellularLocation>
        <location evidence="1">Nucleus</location>
    </subcellularLocation>
</comment>
<dbReference type="RefSeq" id="XP_031853467.1">
    <property type="nucleotide sequence ID" value="XM_031997576.1"/>
</dbReference>
<dbReference type="SUPFAM" id="SSF54928">
    <property type="entry name" value="RNA-binding domain, RBD"/>
    <property type="match status" value="1"/>
</dbReference>
<accession>A0A5E8BHN8</accession>
<keyword evidence="3 5" id="KW-0694">RNA-binding</keyword>
<feature type="compositionally biased region" description="Low complexity" evidence="6">
    <location>
        <begin position="153"/>
        <end position="163"/>
    </location>
</feature>
<dbReference type="SMART" id="SM00360">
    <property type="entry name" value="RRM"/>
    <property type="match status" value="2"/>
</dbReference>
<dbReference type="Proteomes" id="UP000398389">
    <property type="component" value="Unassembled WGS sequence"/>
</dbReference>
<dbReference type="GeneID" id="43581676"/>
<feature type="domain" description="RRM" evidence="7">
    <location>
        <begin position="29"/>
        <end position="110"/>
    </location>
</feature>
<evidence type="ECO:0000256" key="6">
    <source>
        <dbReference type="SAM" id="MobiDB-lite"/>
    </source>
</evidence>
<feature type="compositionally biased region" description="Acidic residues" evidence="6">
    <location>
        <begin position="275"/>
        <end position="290"/>
    </location>
</feature>
<keyword evidence="2" id="KW-0677">Repeat</keyword>
<feature type="compositionally biased region" description="Basic residues" evidence="6">
    <location>
        <begin position="164"/>
        <end position="174"/>
    </location>
</feature>
<feature type="region of interest" description="Disordered" evidence="6">
    <location>
        <begin position="109"/>
        <end position="185"/>
    </location>
</feature>
<evidence type="ECO:0000256" key="2">
    <source>
        <dbReference type="ARBA" id="ARBA00022737"/>
    </source>
</evidence>
<dbReference type="Pfam" id="PF00076">
    <property type="entry name" value="RRM_1"/>
    <property type="match status" value="2"/>
</dbReference>
<evidence type="ECO:0000313" key="8">
    <source>
        <dbReference type="EMBL" id="VVT50721.1"/>
    </source>
</evidence>
<evidence type="ECO:0000256" key="1">
    <source>
        <dbReference type="ARBA" id="ARBA00004123"/>
    </source>
</evidence>
<dbReference type="InterPro" id="IPR000504">
    <property type="entry name" value="RRM_dom"/>
</dbReference>
<dbReference type="InterPro" id="IPR035979">
    <property type="entry name" value="RBD_domain_sf"/>
</dbReference>
<dbReference type="AlphaFoldDB" id="A0A5E8BHN8"/>
<protein>
    <recommendedName>
        <fullName evidence="7">RRM domain-containing protein</fullName>
    </recommendedName>
</protein>
<dbReference type="PANTHER" id="PTHR48039:SF5">
    <property type="entry name" value="RNA-BINDING PROTEIN 28"/>
    <property type="match status" value="1"/>
</dbReference>
<feature type="compositionally biased region" description="Basic and acidic residues" evidence="6">
    <location>
        <begin position="175"/>
        <end position="184"/>
    </location>
</feature>
<keyword evidence="9" id="KW-1185">Reference proteome</keyword>
<feature type="compositionally biased region" description="Low complexity" evidence="6">
    <location>
        <begin position="297"/>
        <end position="308"/>
    </location>
</feature>
<dbReference type="EMBL" id="CABVLU010000002">
    <property type="protein sequence ID" value="VVT50721.1"/>
    <property type="molecule type" value="Genomic_DNA"/>
</dbReference>
<evidence type="ECO:0000313" key="9">
    <source>
        <dbReference type="Proteomes" id="UP000398389"/>
    </source>
</evidence>
<organism evidence="8 9">
    <name type="scientific">Magnusiomyces paraingens</name>
    <dbReference type="NCBI Taxonomy" id="2606893"/>
    <lineage>
        <taxon>Eukaryota</taxon>
        <taxon>Fungi</taxon>
        <taxon>Dikarya</taxon>
        <taxon>Ascomycota</taxon>
        <taxon>Saccharomycotina</taxon>
        <taxon>Dipodascomycetes</taxon>
        <taxon>Dipodascales</taxon>
        <taxon>Dipodascaceae</taxon>
        <taxon>Magnusiomyces</taxon>
    </lineage>
</organism>
<reference evidence="8 9" key="1">
    <citation type="submission" date="2019-09" db="EMBL/GenBank/DDBJ databases">
        <authorList>
            <person name="Brejova B."/>
        </authorList>
    </citation>
    <scope>NUCLEOTIDE SEQUENCE [LARGE SCALE GENOMIC DNA]</scope>
</reference>
<feature type="domain" description="RRM" evidence="7">
    <location>
        <begin position="186"/>
        <end position="269"/>
    </location>
</feature>
<evidence type="ECO:0000259" key="7">
    <source>
        <dbReference type="PROSITE" id="PS50102"/>
    </source>
</evidence>
<evidence type="ECO:0000256" key="5">
    <source>
        <dbReference type="PROSITE-ProRule" id="PRU00176"/>
    </source>
</evidence>
<evidence type="ECO:0000256" key="4">
    <source>
        <dbReference type="ARBA" id="ARBA00023242"/>
    </source>
</evidence>
<dbReference type="GO" id="GO:0005730">
    <property type="term" value="C:nucleolus"/>
    <property type="evidence" value="ECO:0007669"/>
    <property type="project" value="TreeGrafter"/>
</dbReference>
<keyword evidence="4" id="KW-0539">Nucleus</keyword>
<dbReference type="OrthoDB" id="439808at2759"/>
<feature type="region of interest" description="Disordered" evidence="6">
    <location>
        <begin position="268"/>
        <end position="308"/>
    </location>
</feature>
<dbReference type="PROSITE" id="PS50102">
    <property type="entry name" value="RRM"/>
    <property type="match status" value="2"/>
</dbReference>
<dbReference type="InterPro" id="IPR012677">
    <property type="entry name" value="Nucleotide-bd_a/b_plait_sf"/>
</dbReference>
<dbReference type="GO" id="GO:0003729">
    <property type="term" value="F:mRNA binding"/>
    <property type="evidence" value="ECO:0007669"/>
    <property type="project" value="TreeGrafter"/>
</dbReference>
<feature type="compositionally biased region" description="Basic and acidic residues" evidence="6">
    <location>
        <begin position="109"/>
        <end position="120"/>
    </location>
</feature>
<dbReference type="CDD" id="cd00590">
    <property type="entry name" value="RRM_SF"/>
    <property type="match status" value="2"/>
</dbReference>
<gene>
    <name evidence="8" type="ORF">SAPINGB_P002858</name>
</gene>
<dbReference type="Gene3D" id="3.30.70.330">
    <property type="match status" value="2"/>
</dbReference>